<keyword evidence="2" id="KW-1185">Reference proteome</keyword>
<accession>A0ACB8S3B3</accession>
<name>A0ACB8S3B3_9AGAM</name>
<feature type="non-terminal residue" evidence="1">
    <location>
        <position position="259"/>
    </location>
</feature>
<dbReference type="EMBL" id="MU275860">
    <property type="protein sequence ID" value="KAI0050592.1"/>
    <property type="molecule type" value="Genomic_DNA"/>
</dbReference>
<dbReference type="Proteomes" id="UP000814033">
    <property type="component" value="Unassembled WGS sequence"/>
</dbReference>
<organism evidence="1 2">
    <name type="scientific">Auriscalpium vulgare</name>
    <dbReference type="NCBI Taxonomy" id="40419"/>
    <lineage>
        <taxon>Eukaryota</taxon>
        <taxon>Fungi</taxon>
        <taxon>Dikarya</taxon>
        <taxon>Basidiomycota</taxon>
        <taxon>Agaricomycotina</taxon>
        <taxon>Agaricomycetes</taxon>
        <taxon>Russulales</taxon>
        <taxon>Auriscalpiaceae</taxon>
        <taxon>Auriscalpium</taxon>
    </lineage>
</organism>
<evidence type="ECO:0000313" key="1">
    <source>
        <dbReference type="EMBL" id="KAI0050592.1"/>
    </source>
</evidence>
<sequence>EQPCTAHDGNRFYDLNPLSGSKDYTFKSPDGQEFALNVCKPAHYDTWNIGVEHPENVAGVTRKARGDFSIGELNTTVVIRDKHPLIVLTEGSMCPHAEHIRAMTAIRFICDTSVFGSGAPQLVAQLPPDDAEACAFFLEWRTHYACPSGKAAGFWGGFIAVLSIIAMIFLMVYVVGGTLYNRYVLGLRGFDQLPRISIFSFTDTLDYLSGFCDRFAGTRAQRWHDGPRSWGGSGRRGFERLPVLPEEEEAMVGGQEGSE</sequence>
<keyword evidence="1" id="KW-0675">Receptor</keyword>
<proteinExistence type="predicted"/>
<comment type="caution">
    <text evidence="1">The sequence shown here is derived from an EMBL/GenBank/DDBJ whole genome shotgun (WGS) entry which is preliminary data.</text>
</comment>
<gene>
    <name evidence="1" type="ORF">FA95DRAFT_1478649</name>
</gene>
<reference evidence="1" key="2">
    <citation type="journal article" date="2022" name="New Phytol.">
        <title>Evolutionary transition to the ectomycorrhizal habit in the genomes of a hyperdiverse lineage of mushroom-forming fungi.</title>
        <authorList>
            <person name="Looney B."/>
            <person name="Miyauchi S."/>
            <person name="Morin E."/>
            <person name="Drula E."/>
            <person name="Courty P.E."/>
            <person name="Kohler A."/>
            <person name="Kuo A."/>
            <person name="LaButti K."/>
            <person name="Pangilinan J."/>
            <person name="Lipzen A."/>
            <person name="Riley R."/>
            <person name="Andreopoulos W."/>
            <person name="He G."/>
            <person name="Johnson J."/>
            <person name="Nolan M."/>
            <person name="Tritt A."/>
            <person name="Barry K.W."/>
            <person name="Grigoriev I.V."/>
            <person name="Nagy L.G."/>
            <person name="Hibbett D."/>
            <person name="Henrissat B."/>
            <person name="Matheny P.B."/>
            <person name="Labbe J."/>
            <person name="Martin F.M."/>
        </authorList>
    </citation>
    <scope>NUCLEOTIDE SEQUENCE</scope>
    <source>
        <strain evidence="1">FP105234-sp</strain>
    </source>
</reference>
<evidence type="ECO:0000313" key="2">
    <source>
        <dbReference type="Proteomes" id="UP000814033"/>
    </source>
</evidence>
<protein>
    <submittedName>
        <fullName evidence="1">Mannose 6-phosphate receptor domain-containing protein</fullName>
    </submittedName>
</protein>
<reference evidence="1" key="1">
    <citation type="submission" date="2021-02" db="EMBL/GenBank/DDBJ databases">
        <authorList>
            <consortium name="DOE Joint Genome Institute"/>
            <person name="Ahrendt S."/>
            <person name="Looney B.P."/>
            <person name="Miyauchi S."/>
            <person name="Morin E."/>
            <person name="Drula E."/>
            <person name="Courty P.E."/>
            <person name="Chicoki N."/>
            <person name="Fauchery L."/>
            <person name="Kohler A."/>
            <person name="Kuo A."/>
            <person name="Labutti K."/>
            <person name="Pangilinan J."/>
            <person name="Lipzen A."/>
            <person name="Riley R."/>
            <person name="Andreopoulos W."/>
            <person name="He G."/>
            <person name="Johnson J."/>
            <person name="Barry K.W."/>
            <person name="Grigoriev I.V."/>
            <person name="Nagy L."/>
            <person name="Hibbett D."/>
            <person name="Henrissat B."/>
            <person name="Matheny P.B."/>
            <person name="Labbe J."/>
            <person name="Martin F."/>
        </authorList>
    </citation>
    <scope>NUCLEOTIDE SEQUENCE</scope>
    <source>
        <strain evidence="1">FP105234-sp</strain>
    </source>
</reference>
<feature type="non-terminal residue" evidence="1">
    <location>
        <position position="1"/>
    </location>
</feature>